<evidence type="ECO:0000313" key="1">
    <source>
        <dbReference type="EMBL" id="EQD33237.1"/>
    </source>
</evidence>
<accession>T0YMT6</accession>
<sequence length="122" mass="13716">MAVVTVELLTEAIRNTLVTHGKVPPERAEPLARLVLNYFGMEETLLDNVISGDDRDAFYLLEEQGLLASEEEDALVAKGRTWRIHYWLLRKSTIEAAARPPPVVPPDEAREIYAKMPADGWS</sequence>
<gene>
    <name evidence="1" type="ORF">B1B_17551</name>
</gene>
<protein>
    <submittedName>
        <fullName evidence="1">Uncharacterized protein</fullName>
    </submittedName>
</protein>
<reference evidence="1" key="1">
    <citation type="submission" date="2013-08" db="EMBL/GenBank/DDBJ databases">
        <authorList>
            <person name="Mendez C."/>
            <person name="Richter M."/>
            <person name="Ferrer M."/>
            <person name="Sanchez J."/>
        </authorList>
    </citation>
    <scope>NUCLEOTIDE SEQUENCE</scope>
</reference>
<organism evidence="1">
    <name type="scientific">mine drainage metagenome</name>
    <dbReference type="NCBI Taxonomy" id="410659"/>
    <lineage>
        <taxon>unclassified sequences</taxon>
        <taxon>metagenomes</taxon>
        <taxon>ecological metagenomes</taxon>
    </lineage>
</organism>
<dbReference type="InterPro" id="IPR046057">
    <property type="entry name" value="DUF6015"/>
</dbReference>
<reference evidence="1" key="2">
    <citation type="journal article" date="2014" name="ISME J.">
        <title>Microbial stratification in low pH oxic and suboxic macroscopic growths along an acid mine drainage.</title>
        <authorList>
            <person name="Mendez-Garcia C."/>
            <person name="Mesa V."/>
            <person name="Sprenger R.R."/>
            <person name="Richter M."/>
            <person name="Diez M.S."/>
            <person name="Solano J."/>
            <person name="Bargiela R."/>
            <person name="Golyshina O.V."/>
            <person name="Manteca A."/>
            <person name="Ramos J.L."/>
            <person name="Gallego J.R."/>
            <person name="Llorente I."/>
            <person name="Martins Dos Santos V.A."/>
            <person name="Jensen O.N."/>
            <person name="Pelaez A.I."/>
            <person name="Sanchez J."/>
            <person name="Ferrer M."/>
        </authorList>
    </citation>
    <scope>NUCLEOTIDE SEQUENCE</scope>
</reference>
<proteinExistence type="predicted"/>
<dbReference type="EMBL" id="AUZY01011724">
    <property type="protein sequence ID" value="EQD33237.1"/>
    <property type="molecule type" value="Genomic_DNA"/>
</dbReference>
<dbReference type="AlphaFoldDB" id="T0YMT6"/>
<dbReference type="Pfam" id="PF19479">
    <property type="entry name" value="DUF6015"/>
    <property type="match status" value="1"/>
</dbReference>
<feature type="non-terminal residue" evidence="1">
    <location>
        <position position="122"/>
    </location>
</feature>
<name>T0YMT6_9ZZZZ</name>
<comment type="caution">
    <text evidence="1">The sequence shown here is derived from an EMBL/GenBank/DDBJ whole genome shotgun (WGS) entry which is preliminary data.</text>
</comment>